<sequence length="87" mass="9847">MRKLSIDRFEGNFAICEELADQDAGVKKTRAKNKEVRLFGIETKELPGDAAEGTILLIDDEGRISVDLDETKQRRAALKKKQDALWE</sequence>
<gene>
    <name evidence="1" type="ORF">DPQ25_11975</name>
</gene>
<dbReference type="RefSeq" id="WP_112333415.1">
    <property type="nucleotide sequence ID" value="NZ_QLYR01000010.1"/>
</dbReference>
<dbReference type="Proteomes" id="UP000249377">
    <property type="component" value="Unassembled WGS sequence"/>
</dbReference>
<dbReference type="Pfam" id="PF11213">
    <property type="entry name" value="DUF3006"/>
    <property type="match status" value="1"/>
</dbReference>
<evidence type="ECO:0000313" key="1">
    <source>
        <dbReference type="EMBL" id="RAQ22674.1"/>
    </source>
</evidence>
<comment type="caution">
    <text evidence="1">The sequence shown here is derived from an EMBL/GenBank/DDBJ whole genome shotgun (WGS) entry which is preliminary data.</text>
</comment>
<name>A0A328UGT9_9FIRM</name>
<keyword evidence="2" id="KW-1185">Reference proteome</keyword>
<evidence type="ECO:0000313" key="2">
    <source>
        <dbReference type="Proteomes" id="UP000249377"/>
    </source>
</evidence>
<proteinExistence type="predicted"/>
<protein>
    <submittedName>
        <fullName evidence="1">DUF3006 domain-containing protein</fullName>
    </submittedName>
</protein>
<dbReference type="EMBL" id="QLYR01000010">
    <property type="protein sequence ID" value="RAQ22674.1"/>
    <property type="molecule type" value="Genomic_DNA"/>
</dbReference>
<dbReference type="InterPro" id="IPR021377">
    <property type="entry name" value="DUF3006"/>
</dbReference>
<reference evidence="1 2" key="1">
    <citation type="submission" date="2018-06" db="EMBL/GenBank/DDBJ databases">
        <title>Noncontiguous genome sequence of Ruminococcaceae bacterium ASD2818.</title>
        <authorList>
            <person name="Chaplin A.V."/>
            <person name="Sokolova S.R."/>
            <person name="Kochetkova T.O."/>
            <person name="Goltsov A.Y."/>
            <person name="Trofimov D.Y."/>
            <person name="Efimov B.A."/>
        </authorList>
    </citation>
    <scope>NUCLEOTIDE SEQUENCE [LARGE SCALE GENOMIC DNA]</scope>
    <source>
        <strain evidence="1 2">ASD2818</strain>
    </source>
</reference>
<accession>A0A328UGT9</accession>
<organism evidence="1 2">
    <name type="scientific">Hydrogeniiclostridium mannosilyticum</name>
    <dbReference type="NCBI Taxonomy" id="2764322"/>
    <lineage>
        <taxon>Bacteria</taxon>
        <taxon>Bacillati</taxon>
        <taxon>Bacillota</taxon>
        <taxon>Clostridia</taxon>
        <taxon>Eubacteriales</taxon>
        <taxon>Acutalibacteraceae</taxon>
        <taxon>Hydrogeniiclostridium</taxon>
    </lineage>
</organism>
<dbReference type="AlphaFoldDB" id="A0A328UGT9"/>